<dbReference type="GO" id="GO:0022857">
    <property type="term" value="F:transmembrane transporter activity"/>
    <property type="evidence" value="ECO:0007669"/>
    <property type="project" value="InterPro"/>
</dbReference>
<dbReference type="GO" id="GO:0005886">
    <property type="term" value="C:plasma membrane"/>
    <property type="evidence" value="ECO:0007669"/>
    <property type="project" value="UniProtKB-SubCell"/>
</dbReference>
<dbReference type="EMBL" id="JACHVQ010000001">
    <property type="protein sequence ID" value="MBB2892480.1"/>
    <property type="molecule type" value="Genomic_DNA"/>
</dbReference>
<dbReference type="Gene3D" id="1.10.3470.10">
    <property type="entry name" value="ABC transporter involved in vitamin B12 uptake, BtuC"/>
    <property type="match status" value="1"/>
</dbReference>
<sequence length="283" mass="28861">MLASRTDPTDLTARTRPFGAVLAMAVAVMQSTARNPLADPGLLGVNAGAAAAVVSAISFLGIDQPAGYLWFALLGAAVASVVVYLLGTTGRSSATPVRMALAGTAIGAALSAYVTGVILIDPSAYYHFRYWNIGALTGRTLTDVGPLGWFLLAGLIAGAALARPLNALALGDDLGKALGAHVGRTRLLSVLAVTLLCGTATAAVGPIGFVGLAVPHVARMLVGVDQRRLLPMSALLGACMLLGADVIGRLIAWPQEIGAGLVTAVVGAPVLVWLVRRRKVGRL</sequence>
<keyword evidence="4" id="KW-1003">Cell membrane</keyword>
<dbReference type="PANTHER" id="PTHR30472">
    <property type="entry name" value="FERRIC ENTEROBACTIN TRANSPORT SYSTEM PERMEASE PROTEIN"/>
    <property type="match status" value="1"/>
</dbReference>
<evidence type="ECO:0000256" key="5">
    <source>
        <dbReference type="ARBA" id="ARBA00022692"/>
    </source>
</evidence>
<evidence type="ECO:0000313" key="10">
    <source>
        <dbReference type="Proteomes" id="UP000559182"/>
    </source>
</evidence>
<keyword evidence="10" id="KW-1185">Reference proteome</keyword>
<dbReference type="AlphaFoldDB" id="A0A839N3Z3"/>
<accession>A0A839N3Z3</accession>
<dbReference type="InterPro" id="IPR000522">
    <property type="entry name" value="ABC_transptr_permease_BtuC"/>
</dbReference>
<keyword evidence="6 8" id="KW-1133">Transmembrane helix</keyword>
<dbReference type="PANTHER" id="PTHR30472:SF1">
    <property type="entry name" value="FE(3+) DICITRATE TRANSPORT SYSTEM PERMEASE PROTEIN FECC-RELATED"/>
    <property type="match status" value="1"/>
</dbReference>
<feature type="transmembrane region" description="Helical" evidence="8">
    <location>
        <begin position="99"/>
        <end position="120"/>
    </location>
</feature>
<evidence type="ECO:0000256" key="6">
    <source>
        <dbReference type="ARBA" id="ARBA00022989"/>
    </source>
</evidence>
<keyword evidence="3" id="KW-0813">Transport</keyword>
<evidence type="ECO:0000256" key="7">
    <source>
        <dbReference type="ARBA" id="ARBA00023136"/>
    </source>
</evidence>
<dbReference type="Pfam" id="PF01032">
    <property type="entry name" value="FecCD"/>
    <property type="match status" value="1"/>
</dbReference>
<dbReference type="Proteomes" id="UP000559182">
    <property type="component" value="Unassembled WGS sequence"/>
</dbReference>
<evidence type="ECO:0000256" key="4">
    <source>
        <dbReference type="ARBA" id="ARBA00022475"/>
    </source>
</evidence>
<comment type="caution">
    <text evidence="9">The sequence shown here is derived from an EMBL/GenBank/DDBJ whole genome shotgun (WGS) entry which is preliminary data.</text>
</comment>
<organism evidence="9 10">
    <name type="scientific">Flexivirga oryzae</name>
    <dbReference type="NCBI Taxonomy" id="1794944"/>
    <lineage>
        <taxon>Bacteria</taxon>
        <taxon>Bacillati</taxon>
        <taxon>Actinomycetota</taxon>
        <taxon>Actinomycetes</taxon>
        <taxon>Micrococcales</taxon>
        <taxon>Dermacoccaceae</taxon>
        <taxon>Flexivirga</taxon>
    </lineage>
</organism>
<dbReference type="CDD" id="cd06550">
    <property type="entry name" value="TM_ABC_iron-siderophores_like"/>
    <property type="match status" value="1"/>
</dbReference>
<comment type="similarity">
    <text evidence="2">Belongs to the binding-protein-dependent transport system permease family. FecCD subfamily.</text>
</comment>
<keyword evidence="5 8" id="KW-0812">Transmembrane</keyword>
<comment type="subcellular location">
    <subcellularLocation>
        <location evidence="1">Cell membrane</location>
        <topology evidence="1">Multi-pass membrane protein</topology>
    </subcellularLocation>
</comment>
<protein>
    <submittedName>
        <fullName evidence="9">Iron complex transport system permease protein</fullName>
    </submittedName>
</protein>
<feature type="transmembrane region" description="Helical" evidence="8">
    <location>
        <begin position="257"/>
        <end position="275"/>
    </location>
</feature>
<feature type="transmembrane region" description="Helical" evidence="8">
    <location>
        <begin position="229"/>
        <end position="251"/>
    </location>
</feature>
<reference evidence="9 10" key="1">
    <citation type="submission" date="2020-08" db="EMBL/GenBank/DDBJ databases">
        <title>Sequencing the genomes of 1000 actinobacteria strains.</title>
        <authorList>
            <person name="Klenk H.-P."/>
        </authorList>
    </citation>
    <scope>NUCLEOTIDE SEQUENCE [LARGE SCALE GENOMIC DNA]</scope>
    <source>
        <strain evidence="9 10">DSM 105369</strain>
    </source>
</reference>
<evidence type="ECO:0000256" key="2">
    <source>
        <dbReference type="ARBA" id="ARBA00007935"/>
    </source>
</evidence>
<keyword evidence="7 8" id="KW-0472">Membrane</keyword>
<feature type="transmembrane region" description="Helical" evidence="8">
    <location>
        <begin position="68"/>
        <end position="87"/>
    </location>
</feature>
<dbReference type="RefSeq" id="WP_221185249.1">
    <property type="nucleotide sequence ID" value="NZ_JACHVQ010000001.1"/>
</dbReference>
<dbReference type="GO" id="GO:0033214">
    <property type="term" value="P:siderophore-iron import into cell"/>
    <property type="evidence" value="ECO:0007669"/>
    <property type="project" value="TreeGrafter"/>
</dbReference>
<evidence type="ECO:0000256" key="1">
    <source>
        <dbReference type="ARBA" id="ARBA00004651"/>
    </source>
</evidence>
<feature type="transmembrane region" description="Helical" evidence="8">
    <location>
        <begin position="41"/>
        <end position="62"/>
    </location>
</feature>
<proteinExistence type="inferred from homology"/>
<name>A0A839N3Z3_9MICO</name>
<evidence type="ECO:0000256" key="3">
    <source>
        <dbReference type="ARBA" id="ARBA00022448"/>
    </source>
</evidence>
<dbReference type="SUPFAM" id="SSF81345">
    <property type="entry name" value="ABC transporter involved in vitamin B12 uptake, BtuC"/>
    <property type="match status" value="1"/>
</dbReference>
<dbReference type="InterPro" id="IPR037294">
    <property type="entry name" value="ABC_BtuC-like"/>
</dbReference>
<feature type="transmembrane region" description="Helical" evidence="8">
    <location>
        <begin position="187"/>
        <end position="217"/>
    </location>
</feature>
<evidence type="ECO:0000313" key="9">
    <source>
        <dbReference type="EMBL" id="MBB2892480.1"/>
    </source>
</evidence>
<gene>
    <name evidence="9" type="ORF">FHU39_002464</name>
</gene>
<evidence type="ECO:0000256" key="8">
    <source>
        <dbReference type="SAM" id="Phobius"/>
    </source>
</evidence>